<dbReference type="InterPro" id="IPR000515">
    <property type="entry name" value="MetI-like"/>
</dbReference>
<evidence type="ECO:0000256" key="7">
    <source>
        <dbReference type="RuleBase" id="RU363032"/>
    </source>
</evidence>
<evidence type="ECO:0000313" key="9">
    <source>
        <dbReference type="EMBL" id="GHO49590.1"/>
    </source>
</evidence>
<feature type="transmembrane region" description="Helical" evidence="7">
    <location>
        <begin position="93"/>
        <end position="117"/>
    </location>
</feature>
<comment type="caution">
    <text evidence="9">The sequence shown here is derived from an EMBL/GenBank/DDBJ whole genome shotgun (WGS) entry which is preliminary data.</text>
</comment>
<dbReference type="PANTHER" id="PTHR43744:SF12">
    <property type="entry name" value="ABC TRANSPORTER PERMEASE PROTEIN MG189-RELATED"/>
    <property type="match status" value="1"/>
</dbReference>
<gene>
    <name evidence="9" type="ORF">KSX_77530</name>
</gene>
<feature type="transmembrane region" description="Helical" evidence="7">
    <location>
        <begin position="29"/>
        <end position="54"/>
    </location>
</feature>
<proteinExistence type="inferred from homology"/>
<feature type="transmembrane region" description="Helical" evidence="7">
    <location>
        <begin position="205"/>
        <end position="230"/>
    </location>
</feature>
<dbReference type="GO" id="GO:0055085">
    <property type="term" value="P:transmembrane transport"/>
    <property type="evidence" value="ECO:0007669"/>
    <property type="project" value="InterPro"/>
</dbReference>
<dbReference type="RefSeq" id="WP_220198696.1">
    <property type="nucleotide sequence ID" value="NZ_BNJF01000005.1"/>
</dbReference>
<keyword evidence="10" id="KW-1185">Reference proteome</keyword>
<comment type="subcellular location">
    <subcellularLocation>
        <location evidence="1 7">Cell membrane</location>
        <topology evidence="1 7">Multi-pass membrane protein</topology>
    </subcellularLocation>
</comment>
<keyword evidence="5 7" id="KW-1133">Transmembrane helix</keyword>
<keyword evidence="3" id="KW-1003">Cell membrane</keyword>
<protein>
    <submittedName>
        <fullName evidence="9">Sugar ABC transporter permease</fullName>
    </submittedName>
</protein>
<evidence type="ECO:0000256" key="6">
    <source>
        <dbReference type="ARBA" id="ARBA00023136"/>
    </source>
</evidence>
<name>A0A8J3IA54_9CHLR</name>
<dbReference type="AlphaFoldDB" id="A0A8J3IA54"/>
<dbReference type="EMBL" id="BNJF01000005">
    <property type="protein sequence ID" value="GHO49590.1"/>
    <property type="molecule type" value="Genomic_DNA"/>
</dbReference>
<comment type="similarity">
    <text evidence="7">Belongs to the binding-protein-dependent transport system permease family.</text>
</comment>
<dbReference type="Proteomes" id="UP000612362">
    <property type="component" value="Unassembled WGS sequence"/>
</dbReference>
<evidence type="ECO:0000256" key="2">
    <source>
        <dbReference type="ARBA" id="ARBA00022448"/>
    </source>
</evidence>
<dbReference type="SUPFAM" id="SSF161098">
    <property type="entry name" value="MetI-like"/>
    <property type="match status" value="1"/>
</dbReference>
<dbReference type="Pfam" id="PF00528">
    <property type="entry name" value="BPD_transp_1"/>
    <property type="match status" value="1"/>
</dbReference>
<dbReference type="PROSITE" id="PS50928">
    <property type="entry name" value="ABC_TM1"/>
    <property type="match status" value="1"/>
</dbReference>
<evidence type="ECO:0000259" key="8">
    <source>
        <dbReference type="PROSITE" id="PS50928"/>
    </source>
</evidence>
<dbReference type="GO" id="GO:0005886">
    <property type="term" value="C:plasma membrane"/>
    <property type="evidence" value="ECO:0007669"/>
    <property type="project" value="UniProtKB-SubCell"/>
</dbReference>
<organism evidence="9 10">
    <name type="scientific">Ktedonospora formicarum</name>
    <dbReference type="NCBI Taxonomy" id="2778364"/>
    <lineage>
        <taxon>Bacteria</taxon>
        <taxon>Bacillati</taxon>
        <taxon>Chloroflexota</taxon>
        <taxon>Ktedonobacteria</taxon>
        <taxon>Ktedonobacterales</taxon>
        <taxon>Ktedonobacteraceae</taxon>
        <taxon>Ktedonospora</taxon>
    </lineage>
</organism>
<reference evidence="9" key="1">
    <citation type="submission" date="2020-10" db="EMBL/GenBank/DDBJ databases">
        <title>Taxonomic study of unclassified bacteria belonging to the class Ktedonobacteria.</title>
        <authorList>
            <person name="Yabe S."/>
            <person name="Wang C.M."/>
            <person name="Zheng Y."/>
            <person name="Sakai Y."/>
            <person name="Cavaletti L."/>
            <person name="Monciardini P."/>
            <person name="Donadio S."/>
        </authorList>
    </citation>
    <scope>NUCLEOTIDE SEQUENCE</scope>
    <source>
        <strain evidence="9">SOSP1-1</strain>
    </source>
</reference>
<keyword evidence="6 7" id="KW-0472">Membrane</keyword>
<feature type="domain" description="ABC transmembrane type-1" evidence="8">
    <location>
        <begin position="94"/>
        <end position="284"/>
    </location>
</feature>
<accession>A0A8J3IA54</accession>
<sequence length="298" mass="33961">MKAALSTPEFEQRERAIEQRKRMLATRKMIDLGVTRFFLIVMSLIFLIPFYWMIVTALKSNPELAQVPPTILPQSWQWDNFAKAFQTIPFASYFVNSVLITALAVVGALVSNLIVAYGFSCIEWRGRDLVFYLVLATIFIPFPLAIIPQFDMFAWLHWINTYLPLVVPSFFASAFYTFMLRQFLLQIPRDLLDAARIDGASEWRILWQVVAPMARPALAAVGIFAAIGAWNDFMGPLIYLQDDALQTLSIGLQAFRSTHDIQFNLLMGASVLVILPVTILFFVFQRFFIRGVTLGSIR</sequence>
<feature type="transmembrane region" description="Helical" evidence="7">
    <location>
        <begin position="129"/>
        <end position="150"/>
    </location>
</feature>
<evidence type="ECO:0000256" key="4">
    <source>
        <dbReference type="ARBA" id="ARBA00022692"/>
    </source>
</evidence>
<feature type="transmembrane region" description="Helical" evidence="7">
    <location>
        <begin position="162"/>
        <end position="184"/>
    </location>
</feature>
<evidence type="ECO:0000256" key="1">
    <source>
        <dbReference type="ARBA" id="ARBA00004651"/>
    </source>
</evidence>
<keyword evidence="4 7" id="KW-0812">Transmembrane</keyword>
<evidence type="ECO:0000256" key="5">
    <source>
        <dbReference type="ARBA" id="ARBA00022989"/>
    </source>
</evidence>
<keyword evidence="2 7" id="KW-0813">Transport</keyword>
<dbReference type="PANTHER" id="PTHR43744">
    <property type="entry name" value="ABC TRANSPORTER PERMEASE PROTEIN MG189-RELATED-RELATED"/>
    <property type="match status" value="1"/>
</dbReference>
<evidence type="ECO:0000313" key="10">
    <source>
        <dbReference type="Proteomes" id="UP000612362"/>
    </source>
</evidence>
<evidence type="ECO:0000256" key="3">
    <source>
        <dbReference type="ARBA" id="ARBA00022475"/>
    </source>
</evidence>
<feature type="transmembrane region" description="Helical" evidence="7">
    <location>
        <begin position="265"/>
        <end position="289"/>
    </location>
</feature>
<dbReference type="Gene3D" id="1.10.3720.10">
    <property type="entry name" value="MetI-like"/>
    <property type="match status" value="1"/>
</dbReference>
<dbReference type="CDD" id="cd06261">
    <property type="entry name" value="TM_PBP2"/>
    <property type="match status" value="1"/>
</dbReference>
<dbReference type="InterPro" id="IPR035906">
    <property type="entry name" value="MetI-like_sf"/>
</dbReference>